<dbReference type="GO" id="GO:0003677">
    <property type="term" value="F:DNA binding"/>
    <property type="evidence" value="ECO:0007669"/>
    <property type="project" value="InterPro"/>
</dbReference>
<dbReference type="Gene3D" id="2.40.50.1020">
    <property type="entry name" value="LytTr DNA-binding domain"/>
    <property type="match status" value="1"/>
</dbReference>
<evidence type="ECO:0000313" key="3">
    <source>
        <dbReference type="EMBL" id="RZF62935.1"/>
    </source>
</evidence>
<dbReference type="OrthoDB" id="9787344at2"/>
<name>A0A4Q6XSZ2_9SPHI</name>
<dbReference type="PANTHER" id="PTHR45526">
    <property type="entry name" value="TRANSCRIPTIONAL REGULATORY PROTEIN DPIA"/>
    <property type="match status" value="1"/>
</dbReference>
<protein>
    <submittedName>
        <fullName evidence="3">Response regulator transcription factor</fullName>
    </submittedName>
</protein>
<feature type="modified residue" description="4-aspartylphosphate" evidence="1">
    <location>
        <position position="54"/>
    </location>
</feature>
<dbReference type="PANTHER" id="PTHR45526:SF1">
    <property type="entry name" value="TRANSCRIPTIONAL REGULATORY PROTEIN DCUR-RELATED"/>
    <property type="match status" value="1"/>
</dbReference>
<dbReference type="GO" id="GO:0000156">
    <property type="term" value="F:phosphorelay response regulator activity"/>
    <property type="evidence" value="ECO:0007669"/>
    <property type="project" value="TreeGrafter"/>
</dbReference>
<proteinExistence type="predicted"/>
<dbReference type="InterPro" id="IPR001789">
    <property type="entry name" value="Sig_transdc_resp-reg_receiver"/>
</dbReference>
<evidence type="ECO:0000313" key="4">
    <source>
        <dbReference type="Proteomes" id="UP000292855"/>
    </source>
</evidence>
<dbReference type="AlphaFoldDB" id="A0A4Q6XSZ2"/>
<evidence type="ECO:0000256" key="1">
    <source>
        <dbReference type="PROSITE-ProRule" id="PRU00169"/>
    </source>
</evidence>
<dbReference type="InterPro" id="IPR007492">
    <property type="entry name" value="LytTR_DNA-bd_dom"/>
</dbReference>
<dbReference type="Proteomes" id="UP000292855">
    <property type="component" value="Unassembled WGS sequence"/>
</dbReference>
<dbReference type="Gene3D" id="3.40.50.2300">
    <property type="match status" value="1"/>
</dbReference>
<feature type="domain" description="Response regulatory" evidence="2">
    <location>
        <begin position="3"/>
        <end position="115"/>
    </location>
</feature>
<sequence length="244" mass="28153">MAKVIIIEDEPAAVNELKILMEQEEGFQFMGHAGTLRDALKLIRDQQPDLVFMDINLYDCMAFDILNELECLPQHIIFVTAYNQYAIKAIKYGALDYLLKPVDEQEFKEAIVRFHNRQEKGGIKEQFSLVEDVLQQNSEPRYIALPALGQVRIVPLADIRYCQGDGPYTHFFLVSGKKETVSKPLKFYETLLPGDEFLRTHQSYIVHIPFVKSVLKHTSILMDGDEEIPISYRRKSDIMAKLIR</sequence>
<accession>A0A4Q6XSZ2</accession>
<dbReference type="SMART" id="SM00448">
    <property type="entry name" value="REC"/>
    <property type="match status" value="1"/>
</dbReference>
<dbReference type="SMART" id="SM00850">
    <property type="entry name" value="LytTR"/>
    <property type="match status" value="1"/>
</dbReference>
<dbReference type="Pfam" id="PF00072">
    <property type="entry name" value="Response_reg"/>
    <property type="match status" value="1"/>
</dbReference>
<dbReference type="PROSITE" id="PS50110">
    <property type="entry name" value="RESPONSE_REGULATORY"/>
    <property type="match status" value="1"/>
</dbReference>
<gene>
    <name evidence="3" type="ORF">EWE74_06840</name>
</gene>
<dbReference type="SUPFAM" id="SSF52172">
    <property type="entry name" value="CheY-like"/>
    <property type="match status" value="1"/>
</dbReference>
<dbReference type="Pfam" id="PF04397">
    <property type="entry name" value="LytTR"/>
    <property type="match status" value="1"/>
</dbReference>
<dbReference type="InterPro" id="IPR051271">
    <property type="entry name" value="2C-system_Tx_regulators"/>
</dbReference>
<dbReference type="InterPro" id="IPR011006">
    <property type="entry name" value="CheY-like_superfamily"/>
</dbReference>
<keyword evidence="4" id="KW-1185">Reference proteome</keyword>
<organism evidence="3 4">
    <name type="scientific">Sphingobacterium corticibacterium</name>
    <dbReference type="NCBI Taxonomy" id="2484746"/>
    <lineage>
        <taxon>Bacteria</taxon>
        <taxon>Pseudomonadati</taxon>
        <taxon>Bacteroidota</taxon>
        <taxon>Sphingobacteriia</taxon>
        <taxon>Sphingobacteriales</taxon>
        <taxon>Sphingobacteriaceae</taxon>
        <taxon>Sphingobacterium</taxon>
    </lineage>
</organism>
<evidence type="ECO:0000259" key="2">
    <source>
        <dbReference type="PROSITE" id="PS50110"/>
    </source>
</evidence>
<dbReference type="EMBL" id="SGIT01000001">
    <property type="protein sequence ID" value="RZF62935.1"/>
    <property type="molecule type" value="Genomic_DNA"/>
</dbReference>
<keyword evidence="1" id="KW-0597">Phosphoprotein</keyword>
<reference evidence="3 4" key="1">
    <citation type="submission" date="2019-02" db="EMBL/GenBank/DDBJ databases">
        <authorList>
            <person name="Li Y."/>
        </authorList>
    </citation>
    <scope>NUCLEOTIDE SEQUENCE [LARGE SCALE GENOMIC DNA]</scope>
    <source>
        <strain evidence="3 4">30C10-4-7</strain>
    </source>
</reference>
<comment type="caution">
    <text evidence="3">The sequence shown here is derived from an EMBL/GenBank/DDBJ whole genome shotgun (WGS) entry which is preliminary data.</text>
</comment>